<name>A0A1H8E3S9_9BACL</name>
<gene>
    <name evidence="14" type="primary">rnhB</name>
    <name evidence="18" type="ORF">SAMN05444955_106117</name>
</gene>
<evidence type="ECO:0000256" key="3">
    <source>
        <dbReference type="ARBA" id="ARBA00004065"/>
    </source>
</evidence>
<dbReference type="InterPro" id="IPR022898">
    <property type="entry name" value="RNase_HII"/>
</dbReference>
<dbReference type="NCBIfam" id="NF000594">
    <property type="entry name" value="PRK00015.1-1"/>
    <property type="match status" value="1"/>
</dbReference>
<evidence type="ECO:0000256" key="15">
    <source>
        <dbReference type="PROSITE-ProRule" id="PRU01319"/>
    </source>
</evidence>
<keyword evidence="12 14" id="KW-0378">Hydrolase</keyword>
<dbReference type="PROSITE" id="PS51975">
    <property type="entry name" value="RNASE_H_2"/>
    <property type="match status" value="1"/>
</dbReference>
<organism evidence="18 19">
    <name type="scientific">Lihuaxuella thermophila</name>
    <dbReference type="NCBI Taxonomy" id="1173111"/>
    <lineage>
        <taxon>Bacteria</taxon>
        <taxon>Bacillati</taxon>
        <taxon>Bacillota</taxon>
        <taxon>Bacilli</taxon>
        <taxon>Bacillales</taxon>
        <taxon>Thermoactinomycetaceae</taxon>
        <taxon>Lihuaxuella</taxon>
    </lineage>
</organism>
<dbReference type="NCBIfam" id="NF000595">
    <property type="entry name" value="PRK00015.1-3"/>
    <property type="match status" value="1"/>
</dbReference>
<proteinExistence type="inferred from homology"/>
<dbReference type="PANTHER" id="PTHR10954:SF18">
    <property type="entry name" value="RIBONUCLEASE HII"/>
    <property type="match status" value="1"/>
</dbReference>
<comment type="function">
    <text evidence="3 14 16">Endonuclease that specifically degrades the RNA of RNA-DNA hybrids.</text>
</comment>
<dbReference type="InterPro" id="IPR001352">
    <property type="entry name" value="RNase_HII/HIII"/>
</dbReference>
<dbReference type="InterPro" id="IPR036397">
    <property type="entry name" value="RNaseH_sf"/>
</dbReference>
<dbReference type="RefSeq" id="WP_089967232.1">
    <property type="nucleotide sequence ID" value="NZ_FOCQ01000006.1"/>
</dbReference>
<feature type="binding site" evidence="14 15">
    <location>
        <position position="169"/>
    </location>
    <ligand>
        <name>a divalent metal cation</name>
        <dbReference type="ChEBI" id="CHEBI:60240"/>
    </ligand>
</feature>
<accession>A0A1H8E3S9</accession>
<dbReference type="PANTHER" id="PTHR10954">
    <property type="entry name" value="RIBONUCLEASE H2 SUBUNIT A"/>
    <property type="match status" value="1"/>
</dbReference>
<evidence type="ECO:0000256" key="8">
    <source>
        <dbReference type="ARBA" id="ARBA00022490"/>
    </source>
</evidence>
<evidence type="ECO:0000256" key="5">
    <source>
        <dbReference type="ARBA" id="ARBA00007383"/>
    </source>
</evidence>
<dbReference type="InterPro" id="IPR012337">
    <property type="entry name" value="RNaseH-like_sf"/>
</dbReference>
<evidence type="ECO:0000313" key="18">
    <source>
        <dbReference type="EMBL" id="SEN14090.1"/>
    </source>
</evidence>
<dbReference type="InterPro" id="IPR024567">
    <property type="entry name" value="RNase_HII/HIII_dom"/>
</dbReference>
<evidence type="ECO:0000313" key="19">
    <source>
        <dbReference type="Proteomes" id="UP000199695"/>
    </source>
</evidence>
<dbReference type="STRING" id="1173111.SAMN05444955_106117"/>
<evidence type="ECO:0000256" key="9">
    <source>
        <dbReference type="ARBA" id="ARBA00022722"/>
    </source>
</evidence>
<evidence type="ECO:0000256" key="6">
    <source>
        <dbReference type="ARBA" id="ARBA00012180"/>
    </source>
</evidence>
<dbReference type="GO" id="GO:0006298">
    <property type="term" value="P:mismatch repair"/>
    <property type="evidence" value="ECO:0007669"/>
    <property type="project" value="TreeGrafter"/>
</dbReference>
<dbReference type="OrthoDB" id="9803420at2"/>
<keyword evidence="11 14" id="KW-0255">Endonuclease</keyword>
<feature type="binding site" evidence="14 15">
    <location>
        <position position="77"/>
    </location>
    <ligand>
        <name>a divalent metal cation</name>
        <dbReference type="ChEBI" id="CHEBI:60240"/>
    </ligand>
</feature>
<dbReference type="EMBL" id="FOCQ01000006">
    <property type="protein sequence ID" value="SEN14090.1"/>
    <property type="molecule type" value="Genomic_DNA"/>
</dbReference>
<dbReference type="HAMAP" id="MF_00052_B">
    <property type="entry name" value="RNase_HII_B"/>
    <property type="match status" value="1"/>
</dbReference>
<sequence>MDKTIREIKEWLLQDPVLSQETINELLADSRAGVRKLVQSYLKDQERKKKEAARIESMWRIEKEYWAKGYQTLAGVDEAGRGPLAGPVVAAAVILPPDFDATGLNDSKQLSADERYQLRIRIEQEAVSVGIGMVDVEYIDEHNILQATYQAMRLATLQLDPAPQMILADAVQIPGLSIPQLGIVKGDSLSHSIAAASVIAKTVRDEWMIRAAQSYPEYGFDRHMGYATSEHIEALKKYGPTPIHRRSFAPVRDLLEASKNGIGR</sequence>
<evidence type="ECO:0000256" key="10">
    <source>
        <dbReference type="ARBA" id="ARBA00022723"/>
    </source>
</evidence>
<evidence type="ECO:0000256" key="4">
    <source>
        <dbReference type="ARBA" id="ARBA00004496"/>
    </source>
</evidence>
<dbReference type="GO" id="GO:0030145">
    <property type="term" value="F:manganese ion binding"/>
    <property type="evidence" value="ECO:0007669"/>
    <property type="project" value="UniProtKB-UniRule"/>
</dbReference>
<comment type="cofactor">
    <cofactor evidence="2">
        <name>Mg(2+)</name>
        <dbReference type="ChEBI" id="CHEBI:18420"/>
    </cofactor>
</comment>
<evidence type="ECO:0000256" key="7">
    <source>
        <dbReference type="ARBA" id="ARBA00019179"/>
    </source>
</evidence>
<comment type="catalytic activity">
    <reaction evidence="1 14 15 16">
        <text>Endonucleolytic cleavage to 5'-phosphomonoester.</text>
        <dbReference type="EC" id="3.1.26.4"/>
    </reaction>
</comment>
<dbReference type="GO" id="GO:0004523">
    <property type="term" value="F:RNA-DNA hybrid ribonuclease activity"/>
    <property type="evidence" value="ECO:0007669"/>
    <property type="project" value="UniProtKB-UniRule"/>
</dbReference>
<reference evidence="18 19" key="1">
    <citation type="submission" date="2016-10" db="EMBL/GenBank/DDBJ databases">
        <authorList>
            <person name="de Groot N.N."/>
        </authorList>
    </citation>
    <scope>NUCLEOTIDE SEQUENCE [LARGE SCALE GENOMIC DNA]</scope>
    <source>
        <strain evidence="18 19">DSM 46701</strain>
    </source>
</reference>
<dbReference type="CDD" id="cd07182">
    <property type="entry name" value="RNase_HII_bacteria_HII_like"/>
    <property type="match status" value="1"/>
</dbReference>
<evidence type="ECO:0000256" key="13">
    <source>
        <dbReference type="ARBA" id="ARBA00023211"/>
    </source>
</evidence>
<dbReference type="GO" id="GO:0003723">
    <property type="term" value="F:RNA binding"/>
    <property type="evidence" value="ECO:0007669"/>
    <property type="project" value="UniProtKB-UniRule"/>
</dbReference>
<dbReference type="Gene3D" id="3.30.420.10">
    <property type="entry name" value="Ribonuclease H-like superfamily/Ribonuclease H"/>
    <property type="match status" value="1"/>
</dbReference>
<evidence type="ECO:0000256" key="11">
    <source>
        <dbReference type="ARBA" id="ARBA00022759"/>
    </source>
</evidence>
<keyword evidence="19" id="KW-1185">Reference proteome</keyword>
<dbReference type="GO" id="GO:0005737">
    <property type="term" value="C:cytoplasm"/>
    <property type="evidence" value="ECO:0007669"/>
    <property type="project" value="UniProtKB-SubCell"/>
</dbReference>
<dbReference type="EC" id="3.1.26.4" evidence="6 14"/>
<comment type="similarity">
    <text evidence="5 14 16">Belongs to the RNase HII family.</text>
</comment>
<dbReference type="Proteomes" id="UP000199695">
    <property type="component" value="Unassembled WGS sequence"/>
</dbReference>
<feature type="domain" description="RNase H type-2" evidence="17">
    <location>
        <begin position="71"/>
        <end position="260"/>
    </location>
</feature>
<comment type="cofactor">
    <cofactor evidence="14 15">
        <name>Mn(2+)</name>
        <dbReference type="ChEBI" id="CHEBI:29035"/>
    </cofactor>
    <cofactor evidence="14 15">
        <name>Mg(2+)</name>
        <dbReference type="ChEBI" id="CHEBI:18420"/>
    </cofactor>
    <text evidence="14 15">Manganese or magnesium. Binds 1 divalent metal ion per monomer in the absence of substrate. May bind a second metal ion after substrate binding.</text>
</comment>
<dbReference type="Pfam" id="PF01351">
    <property type="entry name" value="RNase_HII"/>
    <property type="match status" value="1"/>
</dbReference>
<comment type="subcellular location">
    <subcellularLocation>
        <location evidence="4 14">Cytoplasm</location>
    </subcellularLocation>
</comment>
<evidence type="ECO:0000256" key="12">
    <source>
        <dbReference type="ARBA" id="ARBA00022801"/>
    </source>
</evidence>
<evidence type="ECO:0000256" key="2">
    <source>
        <dbReference type="ARBA" id="ARBA00001946"/>
    </source>
</evidence>
<evidence type="ECO:0000256" key="16">
    <source>
        <dbReference type="RuleBase" id="RU003515"/>
    </source>
</evidence>
<dbReference type="GO" id="GO:0043137">
    <property type="term" value="P:DNA replication, removal of RNA primer"/>
    <property type="evidence" value="ECO:0007669"/>
    <property type="project" value="TreeGrafter"/>
</dbReference>
<dbReference type="GO" id="GO:0032299">
    <property type="term" value="C:ribonuclease H2 complex"/>
    <property type="evidence" value="ECO:0007669"/>
    <property type="project" value="TreeGrafter"/>
</dbReference>
<feature type="binding site" evidence="14 15">
    <location>
        <position position="78"/>
    </location>
    <ligand>
        <name>a divalent metal cation</name>
        <dbReference type="ChEBI" id="CHEBI:60240"/>
    </ligand>
</feature>
<evidence type="ECO:0000256" key="1">
    <source>
        <dbReference type="ARBA" id="ARBA00000077"/>
    </source>
</evidence>
<evidence type="ECO:0000259" key="17">
    <source>
        <dbReference type="PROSITE" id="PS51975"/>
    </source>
</evidence>
<dbReference type="SUPFAM" id="SSF53098">
    <property type="entry name" value="Ribonuclease H-like"/>
    <property type="match status" value="1"/>
</dbReference>
<evidence type="ECO:0000256" key="14">
    <source>
        <dbReference type="HAMAP-Rule" id="MF_00052"/>
    </source>
</evidence>
<keyword evidence="10 14" id="KW-0479">Metal-binding</keyword>
<keyword evidence="13 14" id="KW-0464">Manganese</keyword>
<protein>
    <recommendedName>
        <fullName evidence="7 14">Ribonuclease HII</fullName>
        <shortName evidence="14">RNase HII</shortName>
        <ecNumber evidence="6 14">3.1.26.4</ecNumber>
    </recommendedName>
</protein>
<dbReference type="AlphaFoldDB" id="A0A1H8E3S9"/>
<keyword evidence="8 14" id="KW-0963">Cytoplasm</keyword>
<dbReference type="FunFam" id="3.30.420.10:FF:000006">
    <property type="entry name" value="Ribonuclease HII"/>
    <property type="match status" value="1"/>
</dbReference>
<keyword evidence="9 14" id="KW-0540">Nuclease</keyword>